<name>A0A6P2I3T6_BURL3</name>
<dbReference type="SUPFAM" id="SSF50249">
    <property type="entry name" value="Nucleic acid-binding proteins"/>
    <property type="match status" value="1"/>
</dbReference>
<dbReference type="AlphaFoldDB" id="A0A6P2I3T6"/>
<gene>
    <name evidence="3" type="ORF">BLA6863_01038</name>
</gene>
<dbReference type="InterPro" id="IPR022002">
    <property type="entry name" value="ChsH2_Znr"/>
</dbReference>
<dbReference type="InterPro" id="IPR002878">
    <property type="entry name" value="ChsH2_C"/>
</dbReference>
<evidence type="ECO:0000313" key="4">
    <source>
        <dbReference type="Proteomes" id="UP000494170"/>
    </source>
</evidence>
<evidence type="ECO:0000259" key="1">
    <source>
        <dbReference type="Pfam" id="PF01796"/>
    </source>
</evidence>
<dbReference type="PANTHER" id="PTHR34075">
    <property type="entry name" value="BLR3430 PROTEIN"/>
    <property type="match status" value="1"/>
</dbReference>
<dbReference type="RefSeq" id="WP_174938032.1">
    <property type="nucleotide sequence ID" value="NZ_CABVPY010000005.1"/>
</dbReference>
<feature type="domain" description="ChsH2 C-terminal OB-fold" evidence="1">
    <location>
        <begin position="75"/>
        <end position="147"/>
    </location>
</feature>
<organism evidence="3 4">
    <name type="scientific">Burkholderia lata (strain ATCC 17760 / DSM 23089 / LMG 22485 / NCIMB 9086 / R18194 / 383)</name>
    <dbReference type="NCBI Taxonomy" id="482957"/>
    <lineage>
        <taxon>Bacteria</taxon>
        <taxon>Pseudomonadati</taxon>
        <taxon>Pseudomonadota</taxon>
        <taxon>Betaproteobacteria</taxon>
        <taxon>Burkholderiales</taxon>
        <taxon>Burkholderiaceae</taxon>
        <taxon>Burkholderia</taxon>
        <taxon>Burkholderia cepacia complex</taxon>
    </lineage>
</organism>
<feature type="domain" description="ChsH2 rubredoxin-like zinc ribbon" evidence="2">
    <location>
        <begin position="35"/>
        <end position="70"/>
    </location>
</feature>
<evidence type="ECO:0000313" key="3">
    <source>
        <dbReference type="EMBL" id="VWB25245.1"/>
    </source>
</evidence>
<dbReference type="InterPro" id="IPR012340">
    <property type="entry name" value="NA-bd_OB-fold"/>
</dbReference>
<dbReference type="Gene3D" id="6.10.30.10">
    <property type="match status" value="1"/>
</dbReference>
<dbReference type="EMBL" id="CABVPY010000005">
    <property type="protein sequence ID" value="VWB25245.1"/>
    <property type="molecule type" value="Genomic_DNA"/>
</dbReference>
<accession>A0A6P2I3T6</accession>
<proteinExistence type="predicted"/>
<dbReference type="PANTHER" id="PTHR34075:SF4">
    <property type="entry name" value="DUF35 DOMAIN-CONTAINING PROTEIN"/>
    <property type="match status" value="1"/>
</dbReference>
<reference evidence="3 4" key="1">
    <citation type="submission" date="2019-09" db="EMBL/GenBank/DDBJ databases">
        <authorList>
            <person name="Depoorter E."/>
        </authorList>
    </citation>
    <scope>NUCLEOTIDE SEQUENCE [LARGE SCALE GENOMIC DNA]</scope>
    <source>
        <strain evidence="3">LMG 6863</strain>
    </source>
</reference>
<sequence length="178" mass="20161">MTIEYDESRPVEPTRLKTAFYLDYPVGLFNGRFTREMRDHGRLVGIVCRHCGFSMLPPQAVCTVCHGENIDDPQWVEMGPEATVAGFMAFNMPFIDTSDLSVQKSAYPVAQLMIDSPGRTAGFLWHFISETNLERIHRGMRVRAVFRPPEERQGRMSDILYWEPVETAGDAGRTTEGA</sequence>
<protein>
    <recommendedName>
        <fullName evidence="5">DUF35 domain-containing protein</fullName>
    </recommendedName>
</protein>
<dbReference type="Pfam" id="PF01796">
    <property type="entry name" value="OB_ChsH2_C"/>
    <property type="match status" value="1"/>
</dbReference>
<evidence type="ECO:0008006" key="5">
    <source>
        <dbReference type="Google" id="ProtNLM"/>
    </source>
</evidence>
<dbReference type="Pfam" id="PF12172">
    <property type="entry name" value="zf-ChsH2"/>
    <property type="match status" value="1"/>
</dbReference>
<evidence type="ECO:0000259" key="2">
    <source>
        <dbReference type="Pfam" id="PF12172"/>
    </source>
</evidence>
<dbReference type="Proteomes" id="UP000494170">
    <property type="component" value="Unassembled WGS sequence"/>
</dbReference>
<dbReference type="InterPro" id="IPR052513">
    <property type="entry name" value="Thioester_dehydratase-like"/>
</dbReference>